<feature type="transmembrane region" description="Helical" evidence="1">
    <location>
        <begin position="178"/>
        <end position="201"/>
    </location>
</feature>
<feature type="transmembrane region" description="Helical" evidence="1">
    <location>
        <begin position="213"/>
        <end position="233"/>
    </location>
</feature>
<dbReference type="Pfam" id="PF00892">
    <property type="entry name" value="EamA"/>
    <property type="match status" value="2"/>
</dbReference>
<keyword evidence="4" id="KW-1185">Reference proteome</keyword>
<reference evidence="3" key="1">
    <citation type="journal article" date="2014" name="Int. J. Syst. Evol. Microbiol.">
        <title>Complete genome sequence of Corynebacterium casei LMG S-19264T (=DSM 44701T), isolated from a smear-ripened cheese.</title>
        <authorList>
            <consortium name="US DOE Joint Genome Institute (JGI-PGF)"/>
            <person name="Walter F."/>
            <person name="Albersmeier A."/>
            <person name="Kalinowski J."/>
            <person name="Ruckert C."/>
        </authorList>
    </citation>
    <scope>NUCLEOTIDE SEQUENCE</scope>
    <source>
        <strain evidence="3">CGMCC 1.12726</strain>
    </source>
</reference>
<dbReference type="PANTHER" id="PTHR22911">
    <property type="entry name" value="ACYL-MALONYL CONDENSING ENZYME-RELATED"/>
    <property type="match status" value="1"/>
</dbReference>
<keyword evidence="1" id="KW-1133">Transmembrane helix</keyword>
<proteinExistence type="predicted"/>
<dbReference type="InterPro" id="IPR000620">
    <property type="entry name" value="EamA_dom"/>
</dbReference>
<dbReference type="EMBL" id="BMFO01000001">
    <property type="protein sequence ID" value="GGF84795.1"/>
    <property type="molecule type" value="Genomic_DNA"/>
</dbReference>
<dbReference type="InterPro" id="IPR037185">
    <property type="entry name" value="EmrE-like"/>
</dbReference>
<comment type="caution">
    <text evidence="3">The sequence shown here is derived from an EMBL/GenBank/DDBJ whole genome shotgun (WGS) entry which is preliminary data.</text>
</comment>
<organism evidence="3 4">
    <name type="scientific">Arenimonas maotaiensis</name>
    <dbReference type="NCBI Taxonomy" id="1446479"/>
    <lineage>
        <taxon>Bacteria</taxon>
        <taxon>Pseudomonadati</taxon>
        <taxon>Pseudomonadota</taxon>
        <taxon>Gammaproteobacteria</taxon>
        <taxon>Lysobacterales</taxon>
        <taxon>Lysobacteraceae</taxon>
        <taxon>Arenimonas</taxon>
    </lineage>
</organism>
<feature type="domain" description="EamA" evidence="2">
    <location>
        <begin position="17"/>
        <end position="139"/>
    </location>
</feature>
<dbReference type="Proteomes" id="UP000632858">
    <property type="component" value="Unassembled WGS sequence"/>
</dbReference>
<evidence type="ECO:0000256" key="1">
    <source>
        <dbReference type="SAM" id="Phobius"/>
    </source>
</evidence>
<evidence type="ECO:0000259" key="2">
    <source>
        <dbReference type="Pfam" id="PF00892"/>
    </source>
</evidence>
<feature type="transmembrane region" description="Helical" evidence="1">
    <location>
        <begin position="268"/>
        <end position="290"/>
    </location>
</feature>
<keyword evidence="1" id="KW-0472">Membrane</keyword>
<name>A0A917FH92_9GAMM</name>
<protein>
    <submittedName>
        <fullName evidence="3">Membrane protein</fullName>
    </submittedName>
</protein>
<dbReference type="AlphaFoldDB" id="A0A917FH92"/>
<evidence type="ECO:0000313" key="3">
    <source>
        <dbReference type="EMBL" id="GGF84795.1"/>
    </source>
</evidence>
<dbReference type="RefSeq" id="WP_188447114.1">
    <property type="nucleotide sequence ID" value="NZ_BMFO01000001.1"/>
</dbReference>
<feature type="domain" description="EamA" evidence="2">
    <location>
        <begin position="148"/>
        <end position="285"/>
    </location>
</feature>
<dbReference type="GO" id="GO:0016020">
    <property type="term" value="C:membrane"/>
    <property type="evidence" value="ECO:0007669"/>
    <property type="project" value="InterPro"/>
</dbReference>
<feature type="transmembrane region" description="Helical" evidence="1">
    <location>
        <begin position="69"/>
        <end position="89"/>
    </location>
</feature>
<keyword evidence="1" id="KW-0812">Transmembrane</keyword>
<reference evidence="3" key="2">
    <citation type="submission" date="2020-09" db="EMBL/GenBank/DDBJ databases">
        <authorList>
            <person name="Sun Q."/>
            <person name="Zhou Y."/>
        </authorList>
    </citation>
    <scope>NUCLEOTIDE SEQUENCE</scope>
    <source>
        <strain evidence="3">CGMCC 1.12726</strain>
    </source>
</reference>
<gene>
    <name evidence="3" type="ORF">GCM10010960_03520</name>
</gene>
<sequence>MPHTHAERKAFWQIHFCVLLWGFTAILGKLISLPAQALVVWRMLLVSAFLAVLPRVWRGVRALPPRMIAIYAGIGAVVALHWLTFYGAIKLANASVAVSCLALGSIFAAVLEPLLTHKPHAWSELLLGLMVIPGVVLLVGGVPLHMHTGIVVGVVSAFLTALFAVLNKRYVHGADPESVTFIEMLVGASFLALVSIGYFGLDQTFILPDCRDAGLLLVLALACTLLPFILSLHALRHISAFSTQLALNLEPVYAIVIAALWLKEHRELTPQFYLGVAIVLAAVFVQPLLLKPKRAA</sequence>
<dbReference type="SUPFAM" id="SSF103481">
    <property type="entry name" value="Multidrug resistance efflux transporter EmrE"/>
    <property type="match status" value="2"/>
</dbReference>
<feature type="transmembrane region" description="Helical" evidence="1">
    <location>
        <begin position="12"/>
        <end position="33"/>
    </location>
</feature>
<dbReference type="PANTHER" id="PTHR22911:SF79">
    <property type="entry name" value="MOBA-LIKE NTP TRANSFERASE DOMAIN-CONTAINING PROTEIN"/>
    <property type="match status" value="1"/>
</dbReference>
<feature type="transmembrane region" description="Helical" evidence="1">
    <location>
        <begin position="148"/>
        <end position="166"/>
    </location>
</feature>
<feature type="transmembrane region" description="Helical" evidence="1">
    <location>
        <begin position="95"/>
        <end position="115"/>
    </location>
</feature>
<feature type="transmembrane region" description="Helical" evidence="1">
    <location>
        <begin position="39"/>
        <end position="57"/>
    </location>
</feature>
<feature type="transmembrane region" description="Helical" evidence="1">
    <location>
        <begin position="122"/>
        <end position="142"/>
    </location>
</feature>
<accession>A0A917FH92</accession>
<evidence type="ECO:0000313" key="4">
    <source>
        <dbReference type="Proteomes" id="UP000632858"/>
    </source>
</evidence>